<name>A0ACC1RNF8_9APHY</name>
<reference evidence="1" key="1">
    <citation type="submission" date="2022-07" db="EMBL/GenBank/DDBJ databases">
        <title>Genome Sequence of Phlebia brevispora.</title>
        <authorList>
            <person name="Buettner E."/>
        </authorList>
    </citation>
    <scope>NUCLEOTIDE SEQUENCE</scope>
    <source>
        <strain evidence="1">MPL23</strain>
    </source>
</reference>
<gene>
    <name evidence="1" type="ORF">NM688_g8856</name>
</gene>
<protein>
    <submittedName>
        <fullName evidence="1">Uncharacterized protein</fullName>
    </submittedName>
</protein>
<dbReference type="EMBL" id="JANHOG010002523">
    <property type="protein sequence ID" value="KAJ3522566.1"/>
    <property type="molecule type" value="Genomic_DNA"/>
</dbReference>
<proteinExistence type="predicted"/>
<dbReference type="Proteomes" id="UP001148662">
    <property type="component" value="Unassembled WGS sequence"/>
</dbReference>
<evidence type="ECO:0000313" key="1">
    <source>
        <dbReference type="EMBL" id="KAJ3522566.1"/>
    </source>
</evidence>
<organism evidence="1 2">
    <name type="scientific">Phlebia brevispora</name>
    <dbReference type="NCBI Taxonomy" id="194682"/>
    <lineage>
        <taxon>Eukaryota</taxon>
        <taxon>Fungi</taxon>
        <taxon>Dikarya</taxon>
        <taxon>Basidiomycota</taxon>
        <taxon>Agaricomycotina</taxon>
        <taxon>Agaricomycetes</taxon>
        <taxon>Polyporales</taxon>
        <taxon>Meruliaceae</taxon>
        <taxon>Phlebia</taxon>
    </lineage>
</organism>
<evidence type="ECO:0000313" key="2">
    <source>
        <dbReference type="Proteomes" id="UP001148662"/>
    </source>
</evidence>
<keyword evidence="2" id="KW-1185">Reference proteome</keyword>
<sequence>MPQLHIENALIGVLHPSVHHCISGRSVATRNAWNSPSALTLGESVPPSSGEMSAAATIKPLAHPFTRADADIVLRSCDNIDFHVHKQILLLSSPTFETLFALPQPPPSITDSSETTGDGKPIIYMHGEDADMLDATLRECYPGMESRAWKELSAVVKVLAMAEKYEMQGITEKVGTFVQVQFLKKEPLRVYAIARRYRLAQVAEAAAKESLLHPPLTTNDCPKELQDISAAAYHQLIAYRAQCVDVFDQVLQDIWKTCPPQAGVKCPKQSSKTGTGSGVTSSCVKFSDKRYLLMPKLQKEMYKDCSLWLVDHIERMREGFAKKVSAEEARSLPLYRRTVNAIHAAKLDCACGVSGPPNLLLFGDILAQKLDVELKKTPPVVRVVFFQLLRSRAPSSLFVLHMSLAEANPPTTHPFTRADANVILRSSDNVDFYVHKWILVLASPTFETMFSFPQPPAAPSGSSEYTQDGKPIIYMSGEDADLLDAVLRECYPNVSSRAAQKLETLARVLAVTEKYDMQGIQEKMSVLLQAQFLREEPLRVFAIAYRYKLFRIAELAAQESLLHPAKPLGCPTEFQCVSAAAYFELLRYRAACVKVFEDILAQWRSDVWEEKHPSWVKCPGPSKVDSTTIGCLRLGRSHVAALHVSEWRRKAYKDCSIWFMGHIERIREAFCDAVAGSTITSLALYTETVATIHSASLDCRCGIFGPQQLLKFNAALRRKVEEKLKWVRFQISPDGSIECGYHEPAEPSSSSDSSSDSDGSSEDSDG</sequence>
<comment type="caution">
    <text evidence="1">The sequence shown here is derived from an EMBL/GenBank/DDBJ whole genome shotgun (WGS) entry which is preliminary data.</text>
</comment>
<accession>A0ACC1RNF8</accession>